<sequence>MQSDAATPPTVPRNHRVSTLSTLIPAKAGTQATSGMDAQSADAGVQPEDWIPAFAGTSG</sequence>
<keyword evidence="3" id="KW-1185">Reference proteome</keyword>
<organism evidence="2 3">
    <name type="scientific">Bauldia litoralis</name>
    <dbReference type="NCBI Taxonomy" id="665467"/>
    <lineage>
        <taxon>Bacteria</taxon>
        <taxon>Pseudomonadati</taxon>
        <taxon>Pseudomonadota</taxon>
        <taxon>Alphaproteobacteria</taxon>
        <taxon>Hyphomicrobiales</taxon>
        <taxon>Kaistiaceae</taxon>
        <taxon>Bauldia</taxon>
    </lineage>
</organism>
<gene>
    <name evidence="2" type="ORF">SAMN02982931_02513</name>
</gene>
<dbReference type="AlphaFoldDB" id="A0A1G6CHP9"/>
<evidence type="ECO:0000313" key="3">
    <source>
        <dbReference type="Proteomes" id="UP000199071"/>
    </source>
</evidence>
<name>A0A1G6CHP9_9HYPH</name>
<feature type="region of interest" description="Disordered" evidence="1">
    <location>
        <begin position="1"/>
        <end position="59"/>
    </location>
</feature>
<dbReference type="EMBL" id="FMXQ01000004">
    <property type="protein sequence ID" value="SDB32396.1"/>
    <property type="molecule type" value="Genomic_DNA"/>
</dbReference>
<reference evidence="2 3" key="1">
    <citation type="submission" date="2016-10" db="EMBL/GenBank/DDBJ databases">
        <authorList>
            <person name="de Groot N.N."/>
        </authorList>
    </citation>
    <scope>NUCLEOTIDE SEQUENCE [LARGE SCALE GENOMIC DNA]</scope>
    <source>
        <strain evidence="2 3">ATCC 35022</strain>
    </source>
</reference>
<protein>
    <submittedName>
        <fullName evidence="2">Uncharacterized protein</fullName>
    </submittedName>
</protein>
<dbReference type="Proteomes" id="UP000199071">
    <property type="component" value="Unassembled WGS sequence"/>
</dbReference>
<proteinExistence type="predicted"/>
<accession>A0A1G6CHP9</accession>
<evidence type="ECO:0000313" key="2">
    <source>
        <dbReference type="EMBL" id="SDB32396.1"/>
    </source>
</evidence>
<evidence type="ECO:0000256" key="1">
    <source>
        <dbReference type="SAM" id="MobiDB-lite"/>
    </source>
</evidence>